<dbReference type="InterPro" id="IPR042089">
    <property type="entry name" value="Peptidase_M13_dom_2"/>
</dbReference>
<dbReference type="PRINTS" id="PR00786">
    <property type="entry name" value="NEPRILYSIN"/>
</dbReference>
<dbReference type="PANTHER" id="PTHR11733">
    <property type="entry name" value="ZINC METALLOPROTEASE FAMILY M13 NEPRILYSIN-RELATED"/>
    <property type="match status" value="1"/>
</dbReference>
<keyword evidence="7" id="KW-0482">Metalloprotease</keyword>
<protein>
    <submittedName>
        <fullName evidence="11">Putative endopeptidase</fullName>
    </submittedName>
</protein>
<dbReference type="CDD" id="cd08662">
    <property type="entry name" value="M13"/>
    <property type="match status" value="1"/>
</dbReference>
<name>A0A315ZF78_SEDFL</name>
<dbReference type="PANTHER" id="PTHR11733:SF167">
    <property type="entry name" value="FI17812P1-RELATED"/>
    <property type="match status" value="1"/>
</dbReference>
<dbReference type="PROSITE" id="PS51885">
    <property type="entry name" value="NEPRILYSIN"/>
    <property type="match status" value="1"/>
</dbReference>
<comment type="caution">
    <text evidence="11">The sequence shown here is derived from an EMBL/GenBank/DDBJ whole genome shotgun (WGS) entry which is preliminary data.</text>
</comment>
<evidence type="ECO:0000256" key="8">
    <source>
        <dbReference type="SAM" id="SignalP"/>
    </source>
</evidence>
<dbReference type="RefSeq" id="WP_109615505.1">
    <property type="nucleotide sequence ID" value="NZ_QGDO01000001.1"/>
</dbReference>
<dbReference type="Proteomes" id="UP000245535">
    <property type="component" value="Unassembled WGS sequence"/>
</dbReference>
<evidence type="ECO:0000256" key="3">
    <source>
        <dbReference type="ARBA" id="ARBA00022670"/>
    </source>
</evidence>
<feature type="domain" description="Peptidase M13 N-terminal" evidence="10">
    <location>
        <begin position="45"/>
        <end position="424"/>
    </location>
</feature>
<evidence type="ECO:0000313" key="12">
    <source>
        <dbReference type="Proteomes" id="UP000245535"/>
    </source>
</evidence>
<reference evidence="11 12" key="1">
    <citation type="submission" date="2018-03" db="EMBL/GenBank/DDBJ databases">
        <title>Genomic Encyclopedia of Archaeal and Bacterial Type Strains, Phase II (KMG-II): from individual species to whole genera.</title>
        <authorList>
            <person name="Goeker M."/>
        </authorList>
    </citation>
    <scope>NUCLEOTIDE SEQUENCE [LARGE SCALE GENOMIC DNA]</scope>
    <source>
        <strain evidence="11 12">DSM 28229</strain>
    </source>
</reference>
<keyword evidence="12" id="KW-1185">Reference proteome</keyword>
<comment type="similarity">
    <text evidence="2">Belongs to the peptidase M13 family.</text>
</comment>
<evidence type="ECO:0000256" key="4">
    <source>
        <dbReference type="ARBA" id="ARBA00022723"/>
    </source>
</evidence>
<evidence type="ECO:0000256" key="7">
    <source>
        <dbReference type="ARBA" id="ARBA00023049"/>
    </source>
</evidence>
<gene>
    <name evidence="11" type="ORF">BC781_101332</name>
</gene>
<dbReference type="EMBL" id="QGDO01000001">
    <property type="protein sequence ID" value="PWJ43982.1"/>
    <property type="molecule type" value="Genomic_DNA"/>
</dbReference>
<evidence type="ECO:0000313" key="11">
    <source>
        <dbReference type="EMBL" id="PWJ43982.1"/>
    </source>
</evidence>
<dbReference type="InterPro" id="IPR018497">
    <property type="entry name" value="Peptidase_M13_C"/>
</dbReference>
<dbReference type="Gene3D" id="1.10.1380.10">
    <property type="entry name" value="Neutral endopeptidase , domain2"/>
    <property type="match status" value="1"/>
</dbReference>
<feature type="chain" id="PRO_5016273501" evidence="8">
    <location>
        <begin position="23"/>
        <end position="682"/>
    </location>
</feature>
<dbReference type="InterPro" id="IPR008753">
    <property type="entry name" value="Peptidase_M13_N"/>
</dbReference>
<dbReference type="GO" id="GO:0016485">
    <property type="term" value="P:protein processing"/>
    <property type="evidence" value="ECO:0007669"/>
    <property type="project" value="TreeGrafter"/>
</dbReference>
<keyword evidence="4" id="KW-0479">Metal-binding</keyword>
<dbReference type="InterPro" id="IPR000718">
    <property type="entry name" value="Peptidase_M13"/>
</dbReference>
<evidence type="ECO:0000256" key="5">
    <source>
        <dbReference type="ARBA" id="ARBA00022801"/>
    </source>
</evidence>
<dbReference type="SUPFAM" id="SSF55486">
    <property type="entry name" value="Metalloproteases ('zincins'), catalytic domain"/>
    <property type="match status" value="1"/>
</dbReference>
<accession>A0A315ZF78</accession>
<evidence type="ECO:0000259" key="10">
    <source>
        <dbReference type="Pfam" id="PF05649"/>
    </source>
</evidence>
<keyword evidence="8" id="KW-0732">Signal</keyword>
<feature type="domain" description="Peptidase M13 C-terminal" evidence="9">
    <location>
        <begin position="477"/>
        <end position="674"/>
    </location>
</feature>
<dbReference type="Pfam" id="PF05649">
    <property type="entry name" value="Peptidase_M13_N"/>
    <property type="match status" value="1"/>
</dbReference>
<organism evidence="11 12">
    <name type="scientific">Sediminitomix flava</name>
    <dbReference type="NCBI Taxonomy" id="379075"/>
    <lineage>
        <taxon>Bacteria</taxon>
        <taxon>Pseudomonadati</taxon>
        <taxon>Bacteroidota</taxon>
        <taxon>Cytophagia</taxon>
        <taxon>Cytophagales</taxon>
        <taxon>Flammeovirgaceae</taxon>
        <taxon>Sediminitomix</taxon>
    </lineage>
</organism>
<feature type="signal peptide" evidence="8">
    <location>
        <begin position="1"/>
        <end position="22"/>
    </location>
</feature>
<evidence type="ECO:0000256" key="1">
    <source>
        <dbReference type="ARBA" id="ARBA00001947"/>
    </source>
</evidence>
<evidence type="ECO:0000259" key="9">
    <source>
        <dbReference type="Pfam" id="PF01431"/>
    </source>
</evidence>
<dbReference type="PROSITE" id="PS51257">
    <property type="entry name" value="PROKAR_LIPOPROTEIN"/>
    <property type="match status" value="1"/>
</dbReference>
<keyword evidence="3" id="KW-0645">Protease</keyword>
<comment type="cofactor">
    <cofactor evidence="1">
        <name>Zn(2+)</name>
        <dbReference type="ChEBI" id="CHEBI:29105"/>
    </cofactor>
</comment>
<dbReference type="Pfam" id="PF01431">
    <property type="entry name" value="Peptidase_M13"/>
    <property type="match status" value="1"/>
</dbReference>
<dbReference type="GO" id="GO:0046872">
    <property type="term" value="F:metal ion binding"/>
    <property type="evidence" value="ECO:0007669"/>
    <property type="project" value="UniProtKB-KW"/>
</dbReference>
<proteinExistence type="inferred from homology"/>
<dbReference type="GO" id="GO:0005886">
    <property type="term" value="C:plasma membrane"/>
    <property type="evidence" value="ECO:0007669"/>
    <property type="project" value="TreeGrafter"/>
</dbReference>
<evidence type="ECO:0000256" key="6">
    <source>
        <dbReference type="ARBA" id="ARBA00022833"/>
    </source>
</evidence>
<evidence type="ECO:0000256" key="2">
    <source>
        <dbReference type="ARBA" id="ARBA00007357"/>
    </source>
</evidence>
<dbReference type="GO" id="GO:0004222">
    <property type="term" value="F:metalloendopeptidase activity"/>
    <property type="evidence" value="ECO:0007669"/>
    <property type="project" value="InterPro"/>
</dbReference>
<dbReference type="Gene3D" id="3.40.390.10">
    <property type="entry name" value="Collagenase (Catalytic Domain)"/>
    <property type="match status" value="1"/>
</dbReference>
<dbReference type="InterPro" id="IPR024079">
    <property type="entry name" value="MetalloPept_cat_dom_sf"/>
</dbReference>
<sequence length="682" mass="77016">MKFYLKPILASVILGGAISCTAPQTEVKTDAPALDLSNMDTTVAPQENFFQYVNGSWIEKTEIPADRGRWGSFDGLRDRNEEILIKVLKDAISSNKLKAGSDEQKAADFYASGMDTVAIEEAGLEPLIPYLEQVEGIKNLSDLQNLIAEFHTIGNAVFFGVGVYQDLKKSDEMAFYIGQAGLGLPNKDYYTKDDDKSEEIRKKYRKYIQDVFVMLGKNETEATALAAKVWDIEMALADQSWNPVELRDYERQYNPMSIQEVQALTPSFNWTSYLNDIGAQPEKAIVSQVNFVTALENVFSNTSIEDLKAYMYFHIADNGRNSLNTKFSELGFDFYGKTLRGLEAMSPRWKRILRSTNGSAGFALGKLYVQEAFPAEAKERANTMVSEIKEAFKNRIENLEWMTDETKAQALRKLAAFNVKIGYPDKWETYEDLDVSGDYIYYKNVVNSNKFGFKKNMNELGKPVDATKWGMTPQTVNAYYHPLYNEIVFPAAILQPPFFNFKADDAVNFGGIGAVIGHEITHGFDDNGSRFDAEGNMKMWWTDADRQSFDERAQVVVEQFNGYEPIKGLNVNGKLTLGENIADLGGLSVAYDALQAYYAKNGRPEDIDGFTAEQRFFMSWATIWRTKSREAALRQQIMTDTHSPGEYRANGPLTNMDVFYKAFDVKDGDAMKRPSRLKASIW</sequence>
<dbReference type="AlphaFoldDB" id="A0A315ZF78"/>
<keyword evidence="6" id="KW-0862">Zinc</keyword>
<dbReference type="OrthoDB" id="9775677at2"/>
<keyword evidence="5" id="KW-0378">Hydrolase</keyword>